<comment type="caution">
    <text evidence="3">The sequence shown here is derived from an EMBL/GenBank/DDBJ whole genome shotgun (WGS) entry which is preliminary data.</text>
</comment>
<dbReference type="PANTHER" id="PTHR37897:SF1">
    <property type="entry name" value="DUF3741 DOMAIN-CONTAINING PROTEIN"/>
    <property type="match status" value="1"/>
</dbReference>
<organism evidence="3 4">
    <name type="scientific">Citrus x changshan-huyou</name>
    <dbReference type="NCBI Taxonomy" id="2935761"/>
    <lineage>
        <taxon>Eukaryota</taxon>
        <taxon>Viridiplantae</taxon>
        <taxon>Streptophyta</taxon>
        <taxon>Embryophyta</taxon>
        <taxon>Tracheophyta</taxon>
        <taxon>Spermatophyta</taxon>
        <taxon>Magnoliopsida</taxon>
        <taxon>eudicotyledons</taxon>
        <taxon>Gunneridae</taxon>
        <taxon>Pentapetalae</taxon>
        <taxon>rosids</taxon>
        <taxon>malvids</taxon>
        <taxon>Sapindales</taxon>
        <taxon>Rutaceae</taxon>
        <taxon>Aurantioideae</taxon>
        <taxon>Citrus</taxon>
    </lineage>
</organism>
<reference evidence="3 4" key="1">
    <citation type="submission" date="2024-05" db="EMBL/GenBank/DDBJ databases">
        <title>Haplotype-resolved chromosome-level genome assembly of Huyou (Citrus changshanensis).</title>
        <authorList>
            <person name="Miao C."/>
            <person name="Chen W."/>
            <person name="Wu Y."/>
            <person name="Wang L."/>
            <person name="Zhao S."/>
            <person name="Grierson D."/>
            <person name="Xu C."/>
            <person name="Chen K."/>
        </authorList>
    </citation>
    <scope>NUCLEOTIDE SEQUENCE [LARGE SCALE GENOMIC DNA]</scope>
    <source>
        <strain evidence="3">01-14</strain>
        <tissue evidence="3">Leaf</tissue>
    </source>
</reference>
<dbReference type="InterPro" id="IPR032795">
    <property type="entry name" value="DUF3741-assoc"/>
</dbReference>
<feature type="region of interest" description="Disordered" evidence="1">
    <location>
        <begin position="178"/>
        <end position="198"/>
    </location>
</feature>
<feature type="domain" description="DUF3741" evidence="2">
    <location>
        <begin position="205"/>
        <end position="220"/>
    </location>
</feature>
<evidence type="ECO:0000256" key="1">
    <source>
        <dbReference type="SAM" id="MobiDB-lite"/>
    </source>
</evidence>
<evidence type="ECO:0000313" key="3">
    <source>
        <dbReference type="EMBL" id="KAK9220654.1"/>
    </source>
</evidence>
<gene>
    <name evidence="3" type="ORF">WN944_009077</name>
</gene>
<dbReference type="AlphaFoldDB" id="A0AAP0MSB1"/>
<accession>A0AAP0MSB1</accession>
<protein>
    <recommendedName>
        <fullName evidence="2">DUF3741 domain-containing protein</fullName>
    </recommendedName>
</protein>
<dbReference type="EMBL" id="JBCGBO010000002">
    <property type="protein sequence ID" value="KAK9220654.1"/>
    <property type="molecule type" value="Genomic_DNA"/>
</dbReference>
<dbReference type="PANTHER" id="PTHR37897">
    <property type="entry name" value="DNAK FAMILY PROTEIN"/>
    <property type="match status" value="1"/>
</dbReference>
<dbReference type="Pfam" id="PF14383">
    <property type="entry name" value="VARLMGL"/>
    <property type="match status" value="1"/>
</dbReference>
<name>A0AAP0MSB1_9ROSI</name>
<dbReference type="Proteomes" id="UP001428341">
    <property type="component" value="Unassembled WGS sequence"/>
</dbReference>
<sequence length="272" mass="30799">MRAKEETSRLPSIYNMHLINQVIVPHPMKDLSFFIFKNSLAAKMKKSFTTFCNNDGSTSTLNQHKLNHDSSYCTVTPSLNSGDHPNFVSSKERQPTLEEMILQLEMEEELTKRAKLDEYSVRGRMSCVNNSDILRSARNALNQYPRFSLDGKDAMYRSSFRNNLGGDGTVLINGRKSSSSASISWGDAPSGHGDRASREGSVVWCKPGVVARLMGLEAMPVAMIHHSKFVSVDHHHQHPGLIKKQNLRRRAERHEIERRFAMQMTNRRGKLA</sequence>
<evidence type="ECO:0000313" key="4">
    <source>
        <dbReference type="Proteomes" id="UP001428341"/>
    </source>
</evidence>
<proteinExistence type="predicted"/>
<evidence type="ECO:0000259" key="2">
    <source>
        <dbReference type="Pfam" id="PF14383"/>
    </source>
</evidence>
<keyword evidence="4" id="KW-1185">Reference proteome</keyword>